<evidence type="ECO:0000259" key="4">
    <source>
        <dbReference type="Pfam" id="PF03446"/>
    </source>
</evidence>
<dbReference type="InterPro" id="IPR029154">
    <property type="entry name" value="HIBADH-like_NADP-bd"/>
</dbReference>
<gene>
    <name evidence="6" type="ORF">ADIMK_0682</name>
</gene>
<dbReference type="AlphaFoldDB" id="A0A081G2H5"/>
<sequence length="295" mass="31061">MNSIRIGFIGMGLMGVPMSKRLLDAGFSVQVWNRSAERCAPLEAAGATVATSLADLVQSSDLLLTCVTDTSAVEAVVFGADGIAKHGRTGQILIDFSSIDPAATHEMAARLKAEAGIEWIDAPVSGGVAGAEQGTLAIMAGGEAALIDQVRPVLEPLSQRVTHMGPVGSGQVTKICNQMLVSCNVLVMAEVMALAERSGVDAARIPEALKGGFADSIPLQLTGPRMANRDFDEIKWHVKTLLKDLDMANALAKSMGSAVPMAGLGAELMRQHGSKGYLDQDPCTLVEMYDGRRRD</sequence>
<feature type="domain" description="6-phosphogluconate dehydrogenase NADP-binding" evidence="4">
    <location>
        <begin position="5"/>
        <end position="165"/>
    </location>
</feature>
<dbReference type="SUPFAM" id="SSF48179">
    <property type="entry name" value="6-phosphogluconate dehydrogenase C-terminal domain-like"/>
    <property type="match status" value="1"/>
</dbReference>
<dbReference type="EC" id="1.1.1.60" evidence="6"/>
<evidence type="ECO:0000256" key="2">
    <source>
        <dbReference type="ARBA" id="ARBA00023027"/>
    </source>
</evidence>
<dbReference type="Gene3D" id="1.10.1040.10">
    <property type="entry name" value="N-(1-d-carboxylethyl)-l-norvaline Dehydrogenase, domain 2"/>
    <property type="match status" value="1"/>
</dbReference>
<feature type="domain" description="3-hydroxyisobutyrate dehydrogenase-like NAD-binding" evidence="5">
    <location>
        <begin position="168"/>
        <end position="288"/>
    </location>
</feature>
<dbReference type="Gene3D" id="3.40.50.720">
    <property type="entry name" value="NAD(P)-binding Rossmann-like Domain"/>
    <property type="match status" value="1"/>
</dbReference>
<dbReference type="Pfam" id="PF14833">
    <property type="entry name" value="NAD_binding_11"/>
    <property type="match status" value="1"/>
</dbReference>
<keyword evidence="2" id="KW-0520">NAD</keyword>
<evidence type="ECO:0000259" key="5">
    <source>
        <dbReference type="Pfam" id="PF14833"/>
    </source>
</evidence>
<proteinExistence type="predicted"/>
<dbReference type="RefSeq" id="WP_197027461.1">
    <property type="nucleotide sequence ID" value="NZ_JMQN01000013.1"/>
</dbReference>
<dbReference type="Proteomes" id="UP000028252">
    <property type="component" value="Unassembled WGS sequence"/>
</dbReference>
<dbReference type="InterPro" id="IPR006115">
    <property type="entry name" value="6PGDH_NADP-bd"/>
</dbReference>
<evidence type="ECO:0000256" key="1">
    <source>
        <dbReference type="ARBA" id="ARBA00023002"/>
    </source>
</evidence>
<dbReference type="eggNOG" id="COG2084">
    <property type="taxonomic scope" value="Bacteria"/>
</dbReference>
<feature type="active site" evidence="3">
    <location>
        <position position="174"/>
    </location>
</feature>
<evidence type="ECO:0000313" key="6">
    <source>
        <dbReference type="EMBL" id="KEA64980.1"/>
    </source>
</evidence>
<keyword evidence="1 6" id="KW-0560">Oxidoreductase</keyword>
<dbReference type="EMBL" id="JMQN01000013">
    <property type="protein sequence ID" value="KEA64980.1"/>
    <property type="molecule type" value="Genomic_DNA"/>
</dbReference>
<dbReference type="PANTHER" id="PTHR43060">
    <property type="entry name" value="3-HYDROXYISOBUTYRATE DEHYDROGENASE-LIKE 1, MITOCHONDRIAL-RELATED"/>
    <property type="match status" value="1"/>
</dbReference>
<dbReference type="GO" id="GO:0051287">
    <property type="term" value="F:NAD binding"/>
    <property type="evidence" value="ECO:0007669"/>
    <property type="project" value="InterPro"/>
</dbReference>
<dbReference type="PANTHER" id="PTHR43060:SF15">
    <property type="entry name" value="3-HYDROXYISOBUTYRATE DEHYDROGENASE-LIKE 1, MITOCHONDRIAL-RELATED"/>
    <property type="match status" value="1"/>
</dbReference>
<dbReference type="InterPro" id="IPR008927">
    <property type="entry name" value="6-PGluconate_DH-like_C_sf"/>
</dbReference>
<dbReference type="InterPro" id="IPR013328">
    <property type="entry name" value="6PGD_dom2"/>
</dbReference>
<evidence type="ECO:0000313" key="7">
    <source>
        <dbReference type="Proteomes" id="UP000028252"/>
    </source>
</evidence>
<dbReference type="PATRIC" id="fig|1232683.4.peg.674"/>
<dbReference type="GO" id="GO:0008679">
    <property type="term" value="F:2-hydroxy-3-oxopropionate reductase activity"/>
    <property type="evidence" value="ECO:0007669"/>
    <property type="project" value="UniProtKB-EC"/>
</dbReference>
<dbReference type="InterPro" id="IPR015815">
    <property type="entry name" value="HIBADH-related"/>
</dbReference>
<evidence type="ECO:0000256" key="3">
    <source>
        <dbReference type="PIRSR" id="PIRSR000103-1"/>
    </source>
</evidence>
<name>A0A081G2H5_9GAMM</name>
<dbReference type="GO" id="GO:0050661">
    <property type="term" value="F:NADP binding"/>
    <property type="evidence" value="ECO:0007669"/>
    <property type="project" value="InterPro"/>
</dbReference>
<organism evidence="6 7">
    <name type="scientific">Marinobacterium lacunae</name>
    <dbReference type="NCBI Taxonomy" id="1232683"/>
    <lineage>
        <taxon>Bacteria</taxon>
        <taxon>Pseudomonadati</taxon>
        <taxon>Pseudomonadota</taxon>
        <taxon>Gammaproteobacteria</taxon>
        <taxon>Oceanospirillales</taxon>
        <taxon>Oceanospirillaceae</taxon>
        <taxon>Marinobacterium</taxon>
    </lineage>
</organism>
<dbReference type="InterPro" id="IPR036291">
    <property type="entry name" value="NAD(P)-bd_dom_sf"/>
</dbReference>
<dbReference type="PIRSF" id="PIRSF000103">
    <property type="entry name" value="HIBADH"/>
    <property type="match status" value="1"/>
</dbReference>
<accession>A0A081G2H5</accession>
<reference evidence="6 7" key="1">
    <citation type="submission" date="2014-04" db="EMBL/GenBank/DDBJ databases">
        <title>Marinobacterium kochiensis sp. nov., isolated from sediment sample collected from Kochi backwaters in Kerala, India.</title>
        <authorList>
            <person name="Singh A."/>
            <person name="Pinnaka A.K."/>
        </authorList>
    </citation>
    <scope>NUCLEOTIDE SEQUENCE [LARGE SCALE GENOMIC DNA]</scope>
    <source>
        <strain evidence="6 7">AK27</strain>
    </source>
</reference>
<dbReference type="Pfam" id="PF03446">
    <property type="entry name" value="NAD_binding_2"/>
    <property type="match status" value="1"/>
</dbReference>
<comment type="caution">
    <text evidence="6">The sequence shown here is derived from an EMBL/GenBank/DDBJ whole genome shotgun (WGS) entry which is preliminary data.</text>
</comment>
<dbReference type="SUPFAM" id="SSF51735">
    <property type="entry name" value="NAD(P)-binding Rossmann-fold domains"/>
    <property type="match status" value="1"/>
</dbReference>
<keyword evidence="7" id="KW-1185">Reference proteome</keyword>
<dbReference type="STRING" id="1232683.ADIMK_0682"/>
<protein>
    <submittedName>
        <fullName evidence="6">2-hydroxy-3-oxopropionate reductase</fullName>
        <ecNumber evidence="6">1.1.1.60</ecNumber>
    </submittedName>
</protein>